<keyword evidence="12" id="KW-1185">Reference proteome</keyword>
<evidence type="ECO:0000256" key="8">
    <source>
        <dbReference type="ARBA" id="ARBA00023136"/>
    </source>
</evidence>
<dbReference type="Gene3D" id="1.20.1280.290">
    <property type="match status" value="2"/>
</dbReference>
<dbReference type="AlphaFoldDB" id="G8ZU09"/>
<evidence type="ECO:0000313" key="11">
    <source>
        <dbReference type="EMBL" id="CCE92103.1"/>
    </source>
</evidence>
<evidence type="ECO:0000256" key="3">
    <source>
        <dbReference type="ARBA" id="ARBA00022554"/>
    </source>
</evidence>
<dbReference type="HOGENOM" id="CLU_019699_1_0_1"/>
<dbReference type="KEGG" id="tdl:TDEL_0D05190"/>
<evidence type="ECO:0000256" key="1">
    <source>
        <dbReference type="ARBA" id="ARBA00004128"/>
    </source>
</evidence>
<keyword evidence="7 10" id="KW-1133">Transmembrane helix</keyword>
<evidence type="ECO:0000256" key="5">
    <source>
        <dbReference type="ARBA" id="ARBA00022737"/>
    </source>
</evidence>
<reference evidence="11 12" key="1">
    <citation type="journal article" date="2011" name="Proc. Natl. Acad. Sci. U.S.A.">
        <title>Evolutionary erosion of yeast sex chromosomes by mating-type switching accidents.</title>
        <authorList>
            <person name="Gordon J.L."/>
            <person name="Armisen D."/>
            <person name="Proux-Wera E."/>
            <person name="Oheigeartaigh S.S."/>
            <person name="Byrne K.P."/>
            <person name="Wolfe K.H."/>
        </authorList>
    </citation>
    <scope>NUCLEOTIDE SEQUENCE [LARGE SCALE GENOMIC DNA]</scope>
    <source>
        <strain evidence="12">ATCC 10662 / CBS 1146 / NBRC 0425 / NCYC 2629 / NRRL Y-866</strain>
    </source>
</reference>
<dbReference type="EMBL" id="HE616745">
    <property type="protein sequence ID" value="CCE92103.1"/>
    <property type="molecule type" value="Genomic_DNA"/>
</dbReference>
<gene>
    <name evidence="11" type="primary">TDEL0D05190</name>
    <name evidence="11" type="ORF">TDEL_0D05190</name>
</gene>
<evidence type="ECO:0000256" key="7">
    <source>
        <dbReference type="ARBA" id="ARBA00022989"/>
    </source>
</evidence>
<accession>G8ZU09</accession>
<evidence type="ECO:0000256" key="4">
    <source>
        <dbReference type="ARBA" id="ARBA00022692"/>
    </source>
</evidence>
<dbReference type="RefSeq" id="XP_003681314.1">
    <property type="nucleotide sequence ID" value="XM_003681266.1"/>
</dbReference>
<keyword evidence="6" id="KW-0029">Amino-acid transport</keyword>
<dbReference type="GO" id="GO:0034490">
    <property type="term" value="P:basic amino acid transmembrane import into vacuole"/>
    <property type="evidence" value="ECO:0007669"/>
    <property type="project" value="UniProtKB-ARBA"/>
</dbReference>
<dbReference type="SMART" id="SM00679">
    <property type="entry name" value="CTNS"/>
    <property type="match status" value="2"/>
</dbReference>
<dbReference type="PANTHER" id="PTHR16201">
    <property type="entry name" value="SEVEN TRANSMEMBRANE PROTEIN 1-RELATED"/>
    <property type="match status" value="1"/>
</dbReference>
<dbReference type="eggNOG" id="KOG2913">
    <property type="taxonomic scope" value="Eukaryota"/>
</dbReference>
<organism evidence="11 12">
    <name type="scientific">Torulaspora delbrueckii</name>
    <name type="common">Yeast</name>
    <name type="synonym">Candida colliculosa</name>
    <dbReference type="NCBI Taxonomy" id="4950"/>
    <lineage>
        <taxon>Eukaryota</taxon>
        <taxon>Fungi</taxon>
        <taxon>Dikarya</taxon>
        <taxon>Ascomycota</taxon>
        <taxon>Saccharomycotina</taxon>
        <taxon>Saccharomycetes</taxon>
        <taxon>Saccharomycetales</taxon>
        <taxon>Saccharomycetaceae</taxon>
        <taxon>Torulaspora</taxon>
    </lineage>
</organism>
<dbReference type="GO" id="GO:0015174">
    <property type="term" value="F:basic amino acid transmembrane transporter activity"/>
    <property type="evidence" value="ECO:0007669"/>
    <property type="project" value="UniProtKB-ARBA"/>
</dbReference>
<dbReference type="GO" id="GO:0015101">
    <property type="term" value="F:organic cation transmembrane transporter activity"/>
    <property type="evidence" value="ECO:0007669"/>
    <property type="project" value="UniProtKB-ARBA"/>
</dbReference>
<keyword evidence="8 10" id="KW-0472">Membrane</keyword>
<evidence type="ECO:0000256" key="10">
    <source>
        <dbReference type="SAM" id="Phobius"/>
    </source>
</evidence>
<keyword evidence="3" id="KW-0926">Vacuole</keyword>
<keyword evidence="5" id="KW-0677">Repeat</keyword>
<feature type="transmembrane region" description="Helical" evidence="10">
    <location>
        <begin position="237"/>
        <end position="258"/>
    </location>
</feature>
<feature type="transmembrane region" description="Helical" evidence="10">
    <location>
        <begin position="162"/>
        <end position="182"/>
    </location>
</feature>
<name>G8ZU09_TORDE</name>
<feature type="transmembrane region" description="Helical" evidence="10">
    <location>
        <begin position="202"/>
        <end position="225"/>
    </location>
</feature>
<dbReference type="Pfam" id="PF04193">
    <property type="entry name" value="PQ-loop"/>
    <property type="match status" value="2"/>
</dbReference>
<dbReference type="GO" id="GO:0000329">
    <property type="term" value="C:fungal-type vacuole membrane"/>
    <property type="evidence" value="ECO:0007669"/>
    <property type="project" value="UniProtKB-ARBA"/>
</dbReference>
<evidence type="ECO:0000256" key="9">
    <source>
        <dbReference type="ARBA" id="ARBA00038039"/>
    </source>
</evidence>
<dbReference type="PANTHER" id="PTHR16201:SF35">
    <property type="entry name" value="VACUOLAR AMINO ACID TRANSPORTER YPQ1-RELATED"/>
    <property type="match status" value="1"/>
</dbReference>
<dbReference type="InParanoid" id="G8ZU09"/>
<dbReference type="FunFam" id="1.20.1280.290:FF:000011">
    <property type="entry name" value="PQ loop repeat protein"/>
    <property type="match status" value="1"/>
</dbReference>
<dbReference type="GO" id="GO:0034488">
    <property type="term" value="P:basic amino acid transmembrane export from vacuole"/>
    <property type="evidence" value="ECO:0007669"/>
    <property type="project" value="UniProtKB-ARBA"/>
</dbReference>
<dbReference type="InterPro" id="IPR051415">
    <property type="entry name" value="LAAT-1"/>
</dbReference>
<sequence>MHFVPIEWTAQTVSGITGSISIACWVIVFVPQIYENFYRKSADGLSLLFVILWLVGDVFNLLGAVLQKLLPTMIILAAYYTVADIALLLQCLWYGPEQKIDPIHLSPANPINENVLQDVFNENQPLLHAQSSAPLSRDNVGGIIESADDLLESEREVVKKNYLHDSVIVLSVILAGFLSWYISYCQNPNRSKPDGPSLELNILAQVFGYISAVLYLGSRVPQILLNFERQSCEGISFLFFLFACLGNTTFIISVLAISFDPQYLLLNASWLVGSSGTLIMDFIIFAQFFAYHRDPKLSEQDTV</sequence>
<evidence type="ECO:0000313" key="12">
    <source>
        <dbReference type="Proteomes" id="UP000005627"/>
    </source>
</evidence>
<dbReference type="GeneID" id="11503470"/>
<feature type="transmembrane region" description="Helical" evidence="10">
    <location>
        <begin position="72"/>
        <end position="95"/>
    </location>
</feature>
<feature type="transmembrane region" description="Helical" evidence="10">
    <location>
        <begin position="270"/>
        <end position="291"/>
    </location>
</feature>
<proteinExistence type="inferred from homology"/>
<keyword evidence="4 10" id="KW-0812">Transmembrane</keyword>
<dbReference type="FunFam" id="1.20.1280.290:FF:000012">
    <property type="entry name" value="Vacuolar membrane PQ loop repeat protein"/>
    <property type="match status" value="1"/>
</dbReference>
<keyword evidence="2" id="KW-0813">Transport</keyword>
<dbReference type="InterPro" id="IPR006603">
    <property type="entry name" value="PQ-loop_rpt"/>
</dbReference>
<dbReference type="FunCoup" id="G8ZU09">
    <property type="interactions" value="351"/>
</dbReference>
<protein>
    <submittedName>
        <fullName evidence="11">Uncharacterized protein</fullName>
    </submittedName>
</protein>
<feature type="transmembrane region" description="Helical" evidence="10">
    <location>
        <begin position="46"/>
        <end position="66"/>
    </location>
</feature>
<dbReference type="GO" id="GO:0015179">
    <property type="term" value="F:L-amino acid transmembrane transporter activity"/>
    <property type="evidence" value="ECO:0007669"/>
    <property type="project" value="UniProtKB-ARBA"/>
</dbReference>
<evidence type="ECO:0000256" key="2">
    <source>
        <dbReference type="ARBA" id="ARBA00022448"/>
    </source>
</evidence>
<dbReference type="OrthoDB" id="8048523at2759"/>
<comment type="similarity">
    <text evidence="9">Belongs to the laat-1 family.</text>
</comment>
<evidence type="ECO:0000256" key="6">
    <source>
        <dbReference type="ARBA" id="ARBA00022970"/>
    </source>
</evidence>
<dbReference type="Proteomes" id="UP000005627">
    <property type="component" value="Chromosome 4"/>
</dbReference>
<feature type="transmembrane region" description="Helical" evidence="10">
    <location>
        <begin position="12"/>
        <end position="34"/>
    </location>
</feature>
<comment type="subcellular location">
    <subcellularLocation>
        <location evidence="1">Vacuole membrane</location>
        <topology evidence="1">Multi-pass membrane protein</topology>
    </subcellularLocation>
</comment>